<dbReference type="GO" id="GO:0030134">
    <property type="term" value="C:COPII-coated ER to Golgi transport vesicle"/>
    <property type="evidence" value="ECO:0007669"/>
    <property type="project" value="TreeGrafter"/>
</dbReference>
<dbReference type="AlphaFoldDB" id="A0A2V3J0N0"/>
<dbReference type="Pfam" id="PF07970">
    <property type="entry name" value="COPIIcoated_ERV"/>
    <property type="match status" value="1"/>
</dbReference>
<dbReference type="SUPFAM" id="SSF52833">
    <property type="entry name" value="Thioredoxin-like"/>
    <property type="match status" value="1"/>
</dbReference>
<dbReference type="InterPro" id="IPR013766">
    <property type="entry name" value="Thioredoxin_domain"/>
</dbReference>
<comment type="caution">
    <text evidence="4">The sequence shown here is derived from an EMBL/GenBank/DDBJ whole genome shotgun (WGS) entry which is preliminary data.</text>
</comment>
<keyword evidence="5" id="KW-1185">Reference proteome</keyword>
<dbReference type="InterPro" id="IPR045888">
    <property type="entry name" value="Erv"/>
</dbReference>
<evidence type="ECO:0000259" key="2">
    <source>
        <dbReference type="Pfam" id="PF00085"/>
    </source>
</evidence>
<organism evidence="4 5">
    <name type="scientific">Gracilariopsis chorda</name>
    <dbReference type="NCBI Taxonomy" id="448386"/>
    <lineage>
        <taxon>Eukaryota</taxon>
        <taxon>Rhodophyta</taxon>
        <taxon>Florideophyceae</taxon>
        <taxon>Rhodymeniophycidae</taxon>
        <taxon>Gracilariales</taxon>
        <taxon>Gracilariaceae</taxon>
        <taxon>Gracilariopsis</taxon>
    </lineage>
</organism>
<keyword evidence="1" id="KW-1133">Transmembrane helix</keyword>
<evidence type="ECO:0000313" key="4">
    <source>
        <dbReference type="EMBL" id="PXF47972.1"/>
    </source>
</evidence>
<sequence length="276" mass="31151">MVLPVWQQFAASLPSVRPNVKVAQVDCTQQPGVCELTKISGYPTFMMFKGANPLEKNYHGDRTINAFTDYVVGVSDTPPEEHPLKYQWHEGCLLHGKLQVNRVPGNFHVIAKSDAHNFDQKSTNTSHTIHHFSFGTPLSKKLLKKIPQDIRQNFNPLDEQAFVNYYGYMSHEHYIKVVSTTFETGSMRSGRILGYQMTTSNQQYKSDPNVPEARFSYDLSPTAVVISRAGRRWYEFITSLCAIVGGTFTVFSLMDGVMHTLHRKLAAPMTPSSKLT</sequence>
<proteinExistence type="predicted"/>
<dbReference type="GO" id="GO:0005783">
    <property type="term" value="C:endoplasmic reticulum"/>
    <property type="evidence" value="ECO:0007669"/>
    <property type="project" value="TreeGrafter"/>
</dbReference>
<keyword evidence="1" id="KW-0472">Membrane</keyword>
<dbReference type="PANTHER" id="PTHR10984">
    <property type="entry name" value="ENDOPLASMIC RETICULUM-GOLGI INTERMEDIATE COMPARTMENT PROTEIN"/>
    <property type="match status" value="1"/>
</dbReference>
<keyword evidence="1" id="KW-0812">Transmembrane</keyword>
<keyword evidence="4" id="KW-0413">Isomerase</keyword>
<feature type="transmembrane region" description="Helical" evidence="1">
    <location>
        <begin position="233"/>
        <end position="254"/>
    </location>
</feature>
<evidence type="ECO:0000256" key="1">
    <source>
        <dbReference type="SAM" id="Phobius"/>
    </source>
</evidence>
<dbReference type="Proteomes" id="UP000247409">
    <property type="component" value="Unassembled WGS sequence"/>
</dbReference>
<dbReference type="InterPro" id="IPR012936">
    <property type="entry name" value="Erv_C"/>
</dbReference>
<dbReference type="InterPro" id="IPR036249">
    <property type="entry name" value="Thioredoxin-like_sf"/>
</dbReference>
<evidence type="ECO:0000259" key="3">
    <source>
        <dbReference type="Pfam" id="PF07970"/>
    </source>
</evidence>
<dbReference type="OrthoDB" id="72053at2759"/>
<feature type="domain" description="Thioredoxin" evidence="2">
    <location>
        <begin position="2"/>
        <end position="70"/>
    </location>
</feature>
<dbReference type="GO" id="GO:0016853">
    <property type="term" value="F:isomerase activity"/>
    <property type="evidence" value="ECO:0007669"/>
    <property type="project" value="UniProtKB-KW"/>
</dbReference>
<feature type="domain" description="Endoplasmic reticulum vesicle transporter C-terminal" evidence="3">
    <location>
        <begin position="84"/>
        <end position="255"/>
    </location>
</feature>
<dbReference type="Gene3D" id="3.40.30.10">
    <property type="entry name" value="Glutaredoxin"/>
    <property type="match status" value="1"/>
</dbReference>
<accession>A0A2V3J0N0</accession>
<gene>
    <name evidence="4" type="ORF">BWQ96_02358</name>
</gene>
<protein>
    <submittedName>
        <fullName evidence="4">Protein disulfide-isomerase 5-3</fullName>
    </submittedName>
</protein>
<evidence type="ECO:0000313" key="5">
    <source>
        <dbReference type="Proteomes" id="UP000247409"/>
    </source>
</evidence>
<dbReference type="PANTHER" id="PTHR10984:SF37">
    <property type="entry name" value="PROTEIN DISULFIDE-ISOMERASE 5-3"/>
    <property type="match status" value="1"/>
</dbReference>
<dbReference type="CDD" id="cd02961">
    <property type="entry name" value="PDI_a_family"/>
    <property type="match status" value="1"/>
</dbReference>
<name>A0A2V3J0N0_9FLOR</name>
<dbReference type="Pfam" id="PF00085">
    <property type="entry name" value="Thioredoxin"/>
    <property type="match status" value="1"/>
</dbReference>
<dbReference type="STRING" id="448386.A0A2V3J0N0"/>
<dbReference type="EMBL" id="NBIV01000018">
    <property type="protein sequence ID" value="PXF47972.1"/>
    <property type="molecule type" value="Genomic_DNA"/>
</dbReference>
<reference evidence="4 5" key="1">
    <citation type="journal article" date="2018" name="Mol. Biol. Evol.">
        <title>Analysis of the draft genome of the red seaweed Gracilariopsis chorda provides insights into genome size evolution in Rhodophyta.</title>
        <authorList>
            <person name="Lee J."/>
            <person name="Yang E.C."/>
            <person name="Graf L."/>
            <person name="Yang J.H."/>
            <person name="Qiu H."/>
            <person name="Zel Zion U."/>
            <person name="Chan C.X."/>
            <person name="Stephens T.G."/>
            <person name="Weber A.P.M."/>
            <person name="Boo G.H."/>
            <person name="Boo S.M."/>
            <person name="Kim K.M."/>
            <person name="Shin Y."/>
            <person name="Jung M."/>
            <person name="Lee S.J."/>
            <person name="Yim H.S."/>
            <person name="Lee J.H."/>
            <person name="Bhattacharya D."/>
            <person name="Yoon H.S."/>
        </authorList>
    </citation>
    <scope>NUCLEOTIDE SEQUENCE [LARGE SCALE GENOMIC DNA]</scope>
    <source>
        <strain evidence="4 5">SKKU-2015</strain>
        <tissue evidence="4">Whole body</tissue>
    </source>
</reference>